<dbReference type="Pfam" id="PF11788">
    <property type="entry name" value="MRP-L46"/>
    <property type="match status" value="1"/>
</dbReference>
<dbReference type="PANTHER" id="PTHR13124">
    <property type="entry name" value="39S RIBOSOMAL PROTEIN L46, MITOCHONDRIAL PRECURSOR-RELATED"/>
    <property type="match status" value="1"/>
</dbReference>
<comment type="caution">
    <text evidence="9">The sequence shown here is derived from an EMBL/GenBank/DDBJ whole genome shotgun (WGS) entry which is preliminary data.</text>
</comment>
<feature type="domain" description="Large ribosomal subunit protein mL46 N-terminal" evidence="8">
    <location>
        <begin position="59"/>
        <end position="191"/>
    </location>
</feature>
<keyword evidence="4" id="KW-0689">Ribosomal protein</keyword>
<keyword evidence="3" id="KW-0809">Transit peptide</keyword>
<evidence type="ECO:0000256" key="5">
    <source>
        <dbReference type="ARBA" id="ARBA00023128"/>
    </source>
</evidence>
<comment type="similarity">
    <text evidence="2">Belongs to the mitochondrion-specific ribosomal protein mL46 family.</text>
</comment>
<evidence type="ECO:0000313" key="10">
    <source>
        <dbReference type="Proteomes" id="UP001492380"/>
    </source>
</evidence>
<dbReference type="InterPro" id="IPR021757">
    <property type="entry name" value="Ribosomal_mL46_N"/>
</dbReference>
<dbReference type="Gene3D" id="3.90.79.10">
    <property type="entry name" value="Nucleoside Triphosphate Pyrophosphohydrolase"/>
    <property type="match status" value="1"/>
</dbReference>
<dbReference type="Proteomes" id="UP001492380">
    <property type="component" value="Unassembled WGS sequence"/>
</dbReference>
<organism evidence="9 10">
    <name type="scientific">Phyllosticta capitalensis</name>
    <dbReference type="NCBI Taxonomy" id="121624"/>
    <lineage>
        <taxon>Eukaryota</taxon>
        <taxon>Fungi</taxon>
        <taxon>Dikarya</taxon>
        <taxon>Ascomycota</taxon>
        <taxon>Pezizomycotina</taxon>
        <taxon>Dothideomycetes</taxon>
        <taxon>Dothideomycetes incertae sedis</taxon>
        <taxon>Botryosphaeriales</taxon>
        <taxon>Phyllostictaceae</taxon>
        <taxon>Phyllosticta</taxon>
    </lineage>
</organism>
<evidence type="ECO:0000259" key="8">
    <source>
        <dbReference type="Pfam" id="PF11788"/>
    </source>
</evidence>
<dbReference type="PANTHER" id="PTHR13124:SF12">
    <property type="entry name" value="LARGE RIBOSOMAL SUBUNIT PROTEIN ML46"/>
    <property type="match status" value="1"/>
</dbReference>
<dbReference type="CDD" id="cd04661">
    <property type="entry name" value="NUDIX_MRP_L46"/>
    <property type="match status" value="1"/>
</dbReference>
<proteinExistence type="inferred from homology"/>
<dbReference type="EMBL" id="JBBWRZ010000004">
    <property type="protein sequence ID" value="KAK8238512.1"/>
    <property type="molecule type" value="Genomic_DNA"/>
</dbReference>
<evidence type="ECO:0000256" key="1">
    <source>
        <dbReference type="ARBA" id="ARBA00004173"/>
    </source>
</evidence>
<sequence>MIAGQRSARQLVSRSGRPATSSICESCRRFASAAAPAEAPAPNATIPPVVEASAPQEAYRVSAGVLLSRPPVLTRDLHPFEKSLYLYQRRLNERLALPFTRYFYYPTNTPGDIEWKRKIRQRKTIPRELGNYNPWKDGWNDELLVGAKESEPDHQRETLYKDADDVGSTGPEELTKKEPIEKPQSRITLADKFNDRKSLDRKLSRTLYLLVRDGNEWRFPQDRLKGKEPLQWAAERIMVEAGGINMNTWLVANHPVGHYEDTWLPNTIHRKKRQEVEHDGQKILEIGEKVFFMRARIMAGQLDLSAGKLGFKDFKWLAKEEIEKTVQEHYWRSVRNMLASR</sequence>
<dbReference type="InterPro" id="IPR033650">
    <property type="entry name" value="Ribosomal_mL46_NUDIX"/>
</dbReference>
<evidence type="ECO:0000256" key="3">
    <source>
        <dbReference type="ARBA" id="ARBA00022946"/>
    </source>
</evidence>
<name>A0ABR1YV04_9PEZI</name>
<evidence type="ECO:0000256" key="2">
    <source>
        <dbReference type="ARBA" id="ARBA00009070"/>
    </source>
</evidence>
<protein>
    <recommendedName>
        <fullName evidence="7">Large ribosomal subunit protein mL46</fullName>
    </recommendedName>
</protein>
<keyword evidence="10" id="KW-1185">Reference proteome</keyword>
<reference evidence="9 10" key="1">
    <citation type="submission" date="2024-04" db="EMBL/GenBank/DDBJ databases">
        <title>Phyllosticta paracitricarpa is synonymous to the EU quarantine fungus P. citricarpa based on phylogenomic analyses.</title>
        <authorList>
            <consortium name="Lawrence Berkeley National Laboratory"/>
            <person name="Van Ingen-Buijs V.A."/>
            <person name="Van Westerhoven A.C."/>
            <person name="Haridas S."/>
            <person name="Skiadas P."/>
            <person name="Martin F."/>
            <person name="Groenewald J.Z."/>
            <person name="Crous P.W."/>
            <person name="Seidl M.F."/>
        </authorList>
    </citation>
    <scope>NUCLEOTIDE SEQUENCE [LARGE SCALE GENOMIC DNA]</scope>
    <source>
        <strain evidence="9 10">CBS 123374</strain>
    </source>
</reference>
<keyword evidence="6" id="KW-0687">Ribonucleoprotein</keyword>
<comment type="subcellular location">
    <subcellularLocation>
        <location evidence="1">Mitochondrion</location>
    </subcellularLocation>
</comment>
<gene>
    <name evidence="9" type="ORF">HDK90DRAFT_502871</name>
</gene>
<keyword evidence="5" id="KW-0496">Mitochondrion</keyword>
<evidence type="ECO:0000256" key="7">
    <source>
        <dbReference type="ARBA" id="ARBA00035190"/>
    </source>
</evidence>
<dbReference type="InterPro" id="IPR040008">
    <property type="entry name" value="Ribosomal_mL46"/>
</dbReference>
<evidence type="ECO:0000256" key="6">
    <source>
        <dbReference type="ARBA" id="ARBA00023274"/>
    </source>
</evidence>
<evidence type="ECO:0000313" key="9">
    <source>
        <dbReference type="EMBL" id="KAK8238512.1"/>
    </source>
</evidence>
<accession>A0ABR1YV04</accession>
<evidence type="ECO:0000256" key="4">
    <source>
        <dbReference type="ARBA" id="ARBA00022980"/>
    </source>
</evidence>